<feature type="compositionally biased region" description="Low complexity" evidence="1">
    <location>
        <begin position="75"/>
        <end position="86"/>
    </location>
</feature>
<proteinExistence type="predicted"/>
<dbReference type="AlphaFoldDB" id="A0A3S1BB74"/>
<comment type="caution">
    <text evidence="4">The sequence shown here is derived from an EMBL/GenBank/DDBJ whole genome shotgun (WGS) entry which is preliminary data.</text>
</comment>
<dbReference type="PANTHER" id="PTHR19143">
    <property type="entry name" value="FIBRINOGEN/TENASCIN/ANGIOPOEITIN"/>
    <property type="match status" value="1"/>
</dbReference>
<dbReference type="GO" id="GO:0005615">
    <property type="term" value="C:extracellular space"/>
    <property type="evidence" value="ECO:0007669"/>
    <property type="project" value="TreeGrafter"/>
</dbReference>
<dbReference type="Gene3D" id="3.90.215.10">
    <property type="entry name" value="Gamma Fibrinogen, chain A, domain 1"/>
    <property type="match status" value="1"/>
</dbReference>
<feature type="domain" description="Fibrinogen C-terminal" evidence="3">
    <location>
        <begin position="397"/>
        <end position="608"/>
    </location>
</feature>
<evidence type="ECO:0000256" key="1">
    <source>
        <dbReference type="SAM" id="MobiDB-lite"/>
    </source>
</evidence>
<organism evidence="4 5">
    <name type="scientific">Elysia chlorotica</name>
    <name type="common">Eastern emerald elysia</name>
    <name type="synonym">Sea slug</name>
    <dbReference type="NCBI Taxonomy" id="188477"/>
    <lineage>
        <taxon>Eukaryota</taxon>
        <taxon>Metazoa</taxon>
        <taxon>Spiralia</taxon>
        <taxon>Lophotrochozoa</taxon>
        <taxon>Mollusca</taxon>
        <taxon>Gastropoda</taxon>
        <taxon>Heterobranchia</taxon>
        <taxon>Euthyneura</taxon>
        <taxon>Panpulmonata</taxon>
        <taxon>Sacoglossa</taxon>
        <taxon>Placobranchoidea</taxon>
        <taxon>Plakobranchidae</taxon>
        <taxon>Elysia</taxon>
    </lineage>
</organism>
<dbReference type="Gene3D" id="1.20.1270.70">
    <property type="entry name" value="Designed single chain three-helix bundle"/>
    <property type="match status" value="1"/>
</dbReference>
<keyword evidence="5" id="KW-1185">Reference proteome</keyword>
<dbReference type="SUPFAM" id="SSF56496">
    <property type="entry name" value="Fibrinogen C-terminal domain-like"/>
    <property type="match status" value="1"/>
</dbReference>
<evidence type="ECO:0000313" key="4">
    <source>
        <dbReference type="EMBL" id="RUS76531.1"/>
    </source>
</evidence>
<dbReference type="PROSITE" id="PS51406">
    <property type="entry name" value="FIBRINOGEN_C_2"/>
    <property type="match status" value="1"/>
</dbReference>
<dbReference type="InterPro" id="IPR050373">
    <property type="entry name" value="Fibrinogen_C-term_domain"/>
</dbReference>
<dbReference type="InterPro" id="IPR002181">
    <property type="entry name" value="Fibrinogen_a/b/g_C_dom"/>
</dbReference>
<feature type="region of interest" description="Disordered" evidence="1">
    <location>
        <begin position="72"/>
        <end position="91"/>
    </location>
</feature>
<dbReference type="STRING" id="188477.A0A3S1BB74"/>
<dbReference type="Proteomes" id="UP000271974">
    <property type="component" value="Unassembled WGS sequence"/>
</dbReference>
<accession>A0A3S1BB74</accession>
<keyword evidence="2" id="KW-0732">Signal</keyword>
<dbReference type="Pfam" id="PF00147">
    <property type="entry name" value="Fibrinogen_C"/>
    <property type="match status" value="1"/>
</dbReference>
<reference evidence="4 5" key="1">
    <citation type="submission" date="2019-01" db="EMBL/GenBank/DDBJ databases">
        <title>A draft genome assembly of the solar-powered sea slug Elysia chlorotica.</title>
        <authorList>
            <person name="Cai H."/>
            <person name="Li Q."/>
            <person name="Fang X."/>
            <person name="Li J."/>
            <person name="Curtis N.E."/>
            <person name="Altenburger A."/>
            <person name="Shibata T."/>
            <person name="Feng M."/>
            <person name="Maeda T."/>
            <person name="Schwartz J.A."/>
            <person name="Shigenobu S."/>
            <person name="Lundholm N."/>
            <person name="Nishiyama T."/>
            <person name="Yang H."/>
            <person name="Hasebe M."/>
            <person name="Li S."/>
            <person name="Pierce S.K."/>
            <person name="Wang J."/>
        </authorList>
    </citation>
    <scope>NUCLEOTIDE SEQUENCE [LARGE SCALE GENOMIC DNA]</scope>
    <source>
        <strain evidence="4">EC2010</strain>
        <tissue evidence="4">Whole organism of an adult</tissue>
    </source>
</reference>
<evidence type="ECO:0000259" key="3">
    <source>
        <dbReference type="PROSITE" id="PS51406"/>
    </source>
</evidence>
<evidence type="ECO:0000313" key="5">
    <source>
        <dbReference type="Proteomes" id="UP000271974"/>
    </source>
</evidence>
<dbReference type="CDD" id="cd00087">
    <property type="entry name" value="FReD"/>
    <property type="match status" value="1"/>
</dbReference>
<gene>
    <name evidence="4" type="ORF">EGW08_015703</name>
</gene>
<evidence type="ECO:0000256" key="2">
    <source>
        <dbReference type="SAM" id="SignalP"/>
    </source>
</evidence>
<name>A0A3S1BB74_ELYCH</name>
<feature type="signal peptide" evidence="2">
    <location>
        <begin position="1"/>
        <end position="22"/>
    </location>
</feature>
<protein>
    <recommendedName>
        <fullName evidence="3">Fibrinogen C-terminal domain-containing protein</fullName>
    </recommendedName>
</protein>
<dbReference type="InterPro" id="IPR036056">
    <property type="entry name" value="Fibrinogen-like_C"/>
</dbReference>
<dbReference type="SMART" id="SM00186">
    <property type="entry name" value="FBG"/>
    <property type="match status" value="1"/>
</dbReference>
<feature type="chain" id="PRO_5018655278" description="Fibrinogen C-terminal domain-containing protein" evidence="2">
    <location>
        <begin position="23"/>
        <end position="608"/>
    </location>
</feature>
<dbReference type="OrthoDB" id="6145874at2759"/>
<dbReference type="InterPro" id="IPR014716">
    <property type="entry name" value="Fibrinogen_a/b/g_C_1"/>
</dbReference>
<sequence length="608" mass="67538">MKTLKNILFSICYLCIISGCQALEMSLDMGTHTSTGHRPVCAVLNCAEHLTRTSDGLTEHHGTISSLSIFRATQESSSPGNGNGSKSESETRTLVGTLTLAQPKLTRVSNGVAVQGVLEAERATIKMEIFKEVDCSAQYSCEVRITDGLGNEFVRTNSLHQRPKQQEKNANDDVMASALILQQFALLQQQMSFMDASLDGKLAALEGKFADLPNKFGHLESRLESLQTRLEDKILTLHDKIETRVVDKLRQLETKLPEGCSDEKGVTQTLEAIKENFTELKREIAIDNQNALKLSALAVSNSTSEIVTSVKGYMNEVLTYEQRNQRRFIELSESKDIITNSTEELGHRLQSTLQALSSSFDELKIGVDNSNEETLFAVRNLVFDTNATIQNSLKATVVDAVSPKVCIKGMLPSLIGAYSDYVVIRPRQNSELDVPYLCDPITEGGGWIVIQRRVSGALDFYRNWEEYKNGFGSLAEEFWLGNDNIHTLTNSGQYELRVDLKYNGQSAYAHYNSFSLGSESTDYILSVGAYDGTAGDSMAYHNGKQFSTHDRGGAARHAALYHGAWWYGPGYNCNLNAKWNAEGNTAARWYHFSRNTAVTFSEMKIRKL</sequence>
<dbReference type="EMBL" id="RQTK01000655">
    <property type="protein sequence ID" value="RUS76531.1"/>
    <property type="molecule type" value="Genomic_DNA"/>
</dbReference>
<dbReference type="PROSITE" id="PS51257">
    <property type="entry name" value="PROKAR_LIPOPROTEIN"/>
    <property type="match status" value="1"/>
</dbReference>